<keyword evidence="6" id="KW-0653">Protein transport</keyword>
<name>A0A917RWU0_9BACL</name>
<evidence type="ECO:0000313" key="12">
    <source>
        <dbReference type="EMBL" id="GGL41083.1"/>
    </source>
</evidence>
<evidence type="ECO:0000313" key="13">
    <source>
        <dbReference type="Proteomes" id="UP000654670"/>
    </source>
</evidence>
<evidence type="ECO:0000256" key="6">
    <source>
        <dbReference type="ARBA" id="ARBA00022927"/>
    </source>
</evidence>
<dbReference type="InterPro" id="IPR003849">
    <property type="entry name" value="Preprotein_translocase_YajC"/>
</dbReference>
<comment type="caution">
    <text evidence="12">The sequence shown here is derived from an EMBL/GenBank/DDBJ whole genome shotgun (WGS) entry which is preliminary data.</text>
</comment>
<evidence type="ECO:0000256" key="7">
    <source>
        <dbReference type="ARBA" id="ARBA00022989"/>
    </source>
</evidence>
<evidence type="ECO:0000256" key="3">
    <source>
        <dbReference type="ARBA" id="ARBA00022448"/>
    </source>
</evidence>
<comment type="similarity">
    <text evidence="2">Belongs to the YajC family.</text>
</comment>
<dbReference type="Pfam" id="PF02699">
    <property type="entry name" value="YajC"/>
    <property type="match status" value="1"/>
</dbReference>
<dbReference type="SMART" id="SM01323">
    <property type="entry name" value="YajC"/>
    <property type="match status" value="1"/>
</dbReference>
<dbReference type="PANTHER" id="PTHR33909">
    <property type="entry name" value="SEC TRANSLOCON ACCESSORY COMPLEX SUBUNIT YAJC"/>
    <property type="match status" value="1"/>
</dbReference>
<evidence type="ECO:0000256" key="5">
    <source>
        <dbReference type="ARBA" id="ARBA00022692"/>
    </source>
</evidence>
<dbReference type="GO" id="GO:0015031">
    <property type="term" value="P:protein transport"/>
    <property type="evidence" value="ECO:0007669"/>
    <property type="project" value="UniProtKB-KW"/>
</dbReference>
<dbReference type="Proteomes" id="UP000654670">
    <property type="component" value="Unassembled WGS sequence"/>
</dbReference>
<evidence type="ECO:0000256" key="2">
    <source>
        <dbReference type="ARBA" id="ARBA00006742"/>
    </source>
</evidence>
<keyword evidence="7 11" id="KW-1133">Transmembrane helix</keyword>
<evidence type="ECO:0000256" key="1">
    <source>
        <dbReference type="ARBA" id="ARBA00004162"/>
    </source>
</evidence>
<keyword evidence="8" id="KW-0811">Translocation</keyword>
<gene>
    <name evidence="12" type="ORF">GCM10007968_01190</name>
</gene>
<dbReference type="PRINTS" id="PR01853">
    <property type="entry name" value="YAJCTRNLCASE"/>
</dbReference>
<evidence type="ECO:0000256" key="9">
    <source>
        <dbReference type="ARBA" id="ARBA00023136"/>
    </source>
</evidence>
<evidence type="ECO:0000256" key="4">
    <source>
        <dbReference type="ARBA" id="ARBA00022475"/>
    </source>
</evidence>
<dbReference type="NCBIfam" id="TIGR00739">
    <property type="entry name" value="yajC"/>
    <property type="match status" value="1"/>
</dbReference>
<keyword evidence="13" id="KW-1185">Reference proteome</keyword>
<feature type="transmembrane region" description="Helical" evidence="11">
    <location>
        <begin position="6"/>
        <end position="22"/>
    </location>
</feature>
<dbReference type="RefSeq" id="WP_188800778.1">
    <property type="nucleotide sequence ID" value="NZ_BMOK01000001.1"/>
</dbReference>
<dbReference type="EMBL" id="BMOK01000001">
    <property type="protein sequence ID" value="GGL41083.1"/>
    <property type="molecule type" value="Genomic_DNA"/>
</dbReference>
<organism evidence="12 13">
    <name type="scientific">Sporolactobacillus putidus</name>
    <dbReference type="NCBI Taxonomy" id="492735"/>
    <lineage>
        <taxon>Bacteria</taxon>
        <taxon>Bacillati</taxon>
        <taxon>Bacillota</taxon>
        <taxon>Bacilli</taxon>
        <taxon>Bacillales</taxon>
        <taxon>Sporolactobacillaceae</taxon>
        <taxon>Sporolactobacillus</taxon>
    </lineage>
</organism>
<keyword evidence="9 11" id="KW-0472">Membrane</keyword>
<evidence type="ECO:0000256" key="11">
    <source>
        <dbReference type="SAM" id="Phobius"/>
    </source>
</evidence>
<reference evidence="12" key="1">
    <citation type="journal article" date="2014" name="Int. J. Syst. Evol. Microbiol.">
        <title>Complete genome sequence of Corynebacterium casei LMG S-19264T (=DSM 44701T), isolated from a smear-ripened cheese.</title>
        <authorList>
            <consortium name="US DOE Joint Genome Institute (JGI-PGF)"/>
            <person name="Walter F."/>
            <person name="Albersmeier A."/>
            <person name="Kalinowski J."/>
            <person name="Ruckert C."/>
        </authorList>
    </citation>
    <scope>NUCLEOTIDE SEQUENCE</scope>
    <source>
        <strain evidence="12">JCM 15325</strain>
    </source>
</reference>
<reference evidence="12" key="2">
    <citation type="submission" date="2020-09" db="EMBL/GenBank/DDBJ databases">
        <authorList>
            <person name="Sun Q."/>
            <person name="Ohkuma M."/>
        </authorList>
    </citation>
    <scope>NUCLEOTIDE SEQUENCE</scope>
    <source>
        <strain evidence="12">JCM 15325</strain>
    </source>
</reference>
<protein>
    <submittedName>
        <fullName evidence="12">Preprotein translocase subunit YajC</fullName>
    </submittedName>
</protein>
<keyword evidence="4" id="KW-1003">Cell membrane</keyword>
<feature type="compositionally biased region" description="Basic and acidic residues" evidence="10">
    <location>
        <begin position="92"/>
        <end position="109"/>
    </location>
</feature>
<evidence type="ECO:0000256" key="8">
    <source>
        <dbReference type="ARBA" id="ARBA00023010"/>
    </source>
</evidence>
<keyword evidence="3" id="KW-0813">Transport</keyword>
<dbReference type="PANTHER" id="PTHR33909:SF1">
    <property type="entry name" value="SEC TRANSLOCON ACCESSORY COMPLEX SUBUNIT YAJC"/>
    <property type="match status" value="1"/>
</dbReference>
<dbReference type="GO" id="GO:0005886">
    <property type="term" value="C:plasma membrane"/>
    <property type="evidence" value="ECO:0007669"/>
    <property type="project" value="UniProtKB-SubCell"/>
</dbReference>
<accession>A0A917RWU0</accession>
<evidence type="ECO:0000256" key="10">
    <source>
        <dbReference type="SAM" id="MobiDB-lite"/>
    </source>
</evidence>
<sequence>MGSLSTFIPLIIFVAIFYFLLIRPQQKRTKETKEMQSSLSRGDKIVTIGGLQGTIDSIDDQTVVLRCGTSKLTFERSAIRGVLKKSGANVHAENEKKDAKEESAEKAEN</sequence>
<comment type="subcellular location">
    <subcellularLocation>
        <location evidence="1">Cell membrane</location>
        <topology evidence="1">Single-pass membrane protein</topology>
    </subcellularLocation>
</comment>
<keyword evidence="5 11" id="KW-0812">Transmembrane</keyword>
<feature type="region of interest" description="Disordered" evidence="10">
    <location>
        <begin position="88"/>
        <end position="109"/>
    </location>
</feature>
<proteinExistence type="inferred from homology"/>
<dbReference type="AlphaFoldDB" id="A0A917RWU0"/>